<proteinExistence type="predicted"/>
<dbReference type="Proteomes" id="UP000019384">
    <property type="component" value="Unassembled WGS sequence"/>
</dbReference>
<sequence>MSQASAFHEQLQDIDHALAAYRKNQRFVKPTVQQRLNPSLSNSRGLKFTSQFQHQPHQTFHQMPQISQGSHAAHVPGLIQSYQAPVQQSISPLVQQPIMSPFMKPQNGSASGSGSISSSSSASTSASSIEDILSPRFDPFSVKLPRSTEIVDLNLSTGKLDENKQFGAFRSNIWGNDMSVWG</sequence>
<protein>
    <submittedName>
        <fullName evidence="2">Uncharacterized protein</fullName>
    </submittedName>
</protein>
<keyword evidence="3" id="KW-1185">Reference proteome</keyword>
<dbReference type="HOGENOM" id="CLU_1482204_0_0_1"/>
<dbReference type="EMBL" id="HG793129">
    <property type="protein sequence ID" value="CDK28485.1"/>
    <property type="molecule type" value="Genomic_DNA"/>
</dbReference>
<dbReference type="RefSeq" id="XP_022460475.1">
    <property type="nucleotide sequence ID" value="XM_022601205.1"/>
</dbReference>
<organism evidence="2 3">
    <name type="scientific">Kuraishia capsulata CBS 1993</name>
    <dbReference type="NCBI Taxonomy" id="1382522"/>
    <lineage>
        <taxon>Eukaryota</taxon>
        <taxon>Fungi</taxon>
        <taxon>Dikarya</taxon>
        <taxon>Ascomycota</taxon>
        <taxon>Saccharomycotina</taxon>
        <taxon>Pichiomycetes</taxon>
        <taxon>Pichiales</taxon>
        <taxon>Pichiaceae</taxon>
        <taxon>Kuraishia</taxon>
    </lineage>
</organism>
<dbReference type="AlphaFoldDB" id="W6MX92"/>
<reference evidence="2" key="2">
    <citation type="submission" date="2014-02" db="EMBL/GenBank/DDBJ databases">
        <title>Complete DNA sequence of /Kuraishia capsulata/ illustrates novel genomic features among budding yeasts (/Saccharomycotina/).</title>
        <authorList>
            <person name="Morales L."/>
            <person name="Noel B."/>
            <person name="Porcel B."/>
            <person name="Marcet-Houben M."/>
            <person name="Hullo M-F."/>
            <person name="Sacerdot C."/>
            <person name="Tekaia F."/>
            <person name="Leh-Louis V."/>
            <person name="Despons L."/>
            <person name="Khanna V."/>
            <person name="Aury J-M."/>
            <person name="Barbe V."/>
            <person name="Couloux A."/>
            <person name="Labadie K."/>
            <person name="Pelletier E."/>
            <person name="Souciet J-L."/>
            <person name="Boekhout T."/>
            <person name="Gabaldon T."/>
            <person name="Wincker P."/>
            <person name="Dujon B."/>
        </authorList>
    </citation>
    <scope>NUCLEOTIDE SEQUENCE</scope>
    <source>
        <strain evidence="2">CBS 1993</strain>
    </source>
</reference>
<evidence type="ECO:0000256" key="1">
    <source>
        <dbReference type="SAM" id="MobiDB-lite"/>
    </source>
</evidence>
<reference evidence="2" key="1">
    <citation type="submission" date="2013-12" db="EMBL/GenBank/DDBJ databases">
        <authorList>
            <person name="Genoscope - CEA"/>
        </authorList>
    </citation>
    <scope>NUCLEOTIDE SEQUENCE</scope>
    <source>
        <strain evidence="2">CBS 1993</strain>
    </source>
</reference>
<dbReference type="GeneID" id="34521863"/>
<name>W6MX92_9ASCO</name>
<evidence type="ECO:0000313" key="2">
    <source>
        <dbReference type="EMBL" id="CDK28485.1"/>
    </source>
</evidence>
<feature type="compositionally biased region" description="Low complexity" evidence="1">
    <location>
        <begin position="108"/>
        <end position="128"/>
    </location>
</feature>
<accession>W6MX92</accession>
<gene>
    <name evidence="2" type="ORF">KUCA_T00004468001</name>
</gene>
<feature type="region of interest" description="Disordered" evidence="1">
    <location>
        <begin position="100"/>
        <end position="128"/>
    </location>
</feature>
<evidence type="ECO:0000313" key="3">
    <source>
        <dbReference type="Proteomes" id="UP000019384"/>
    </source>
</evidence>